<protein>
    <submittedName>
        <fullName evidence="2">Uncharacterized protein</fullName>
    </submittedName>
</protein>
<gene>
    <name evidence="2" type="ORF">B0H17DRAFT_1127990</name>
</gene>
<evidence type="ECO:0000256" key="1">
    <source>
        <dbReference type="SAM" id="MobiDB-lite"/>
    </source>
</evidence>
<dbReference type="AlphaFoldDB" id="A0AAD7GMJ8"/>
<evidence type="ECO:0000313" key="3">
    <source>
        <dbReference type="Proteomes" id="UP001221757"/>
    </source>
</evidence>
<keyword evidence="3" id="KW-1185">Reference proteome</keyword>
<sequence>MDQSKPEVKGESQAQMEAEHPTGRQQMGNDACTPKWVYNARKLSDFTGTIIREASWCGVMWAMDETWCWSAGAFSAHQRILAGSGVDRKSCDFGPGVGPRDPSVPEIEECVSVLCFIPVVPALLCEGICTAYTVLTTGSA</sequence>
<accession>A0AAD7GMJ8</accession>
<reference evidence="2" key="1">
    <citation type="submission" date="2023-03" db="EMBL/GenBank/DDBJ databases">
        <title>Massive genome expansion in bonnet fungi (Mycena s.s.) driven by repeated elements and novel gene families across ecological guilds.</title>
        <authorList>
            <consortium name="Lawrence Berkeley National Laboratory"/>
            <person name="Harder C.B."/>
            <person name="Miyauchi S."/>
            <person name="Viragh M."/>
            <person name="Kuo A."/>
            <person name="Thoen E."/>
            <person name="Andreopoulos B."/>
            <person name="Lu D."/>
            <person name="Skrede I."/>
            <person name="Drula E."/>
            <person name="Henrissat B."/>
            <person name="Morin E."/>
            <person name="Kohler A."/>
            <person name="Barry K."/>
            <person name="LaButti K."/>
            <person name="Morin E."/>
            <person name="Salamov A."/>
            <person name="Lipzen A."/>
            <person name="Mereny Z."/>
            <person name="Hegedus B."/>
            <person name="Baldrian P."/>
            <person name="Stursova M."/>
            <person name="Weitz H."/>
            <person name="Taylor A."/>
            <person name="Grigoriev I.V."/>
            <person name="Nagy L.G."/>
            <person name="Martin F."/>
            <person name="Kauserud H."/>
        </authorList>
    </citation>
    <scope>NUCLEOTIDE SEQUENCE</scope>
    <source>
        <strain evidence="2">CBHHK067</strain>
    </source>
</reference>
<comment type="caution">
    <text evidence="2">The sequence shown here is derived from an EMBL/GenBank/DDBJ whole genome shotgun (WGS) entry which is preliminary data.</text>
</comment>
<feature type="compositionally biased region" description="Basic and acidic residues" evidence="1">
    <location>
        <begin position="1"/>
        <end position="10"/>
    </location>
</feature>
<organism evidence="2 3">
    <name type="scientific">Mycena rosella</name>
    <name type="common">Pink bonnet</name>
    <name type="synonym">Agaricus rosellus</name>
    <dbReference type="NCBI Taxonomy" id="1033263"/>
    <lineage>
        <taxon>Eukaryota</taxon>
        <taxon>Fungi</taxon>
        <taxon>Dikarya</taxon>
        <taxon>Basidiomycota</taxon>
        <taxon>Agaricomycotina</taxon>
        <taxon>Agaricomycetes</taxon>
        <taxon>Agaricomycetidae</taxon>
        <taxon>Agaricales</taxon>
        <taxon>Marasmiineae</taxon>
        <taxon>Mycenaceae</taxon>
        <taxon>Mycena</taxon>
    </lineage>
</organism>
<dbReference type="EMBL" id="JARKIE010000016">
    <property type="protein sequence ID" value="KAJ7701745.1"/>
    <property type="molecule type" value="Genomic_DNA"/>
</dbReference>
<name>A0AAD7GMJ8_MYCRO</name>
<dbReference type="Proteomes" id="UP001221757">
    <property type="component" value="Unassembled WGS sequence"/>
</dbReference>
<feature type="region of interest" description="Disordered" evidence="1">
    <location>
        <begin position="1"/>
        <end position="30"/>
    </location>
</feature>
<proteinExistence type="predicted"/>
<evidence type="ECO:0000313" key="2">
    <source>
        <dbReference type="EMBL" id="KAJ7701745.1"/>
    </source>
</evidence>